<evidence type="ECO:0000313" key="2">
    <source>
        <dbReference type="Proteomes" id="UP000600774"/>
    </source>
</evidence>
<name>A0A832W822_9EURY</name>
<dbReference type="AlphaFoldDB" id="A0A832W822"/>
<dbReference type="EMBL" id="DUJU01000074">
    <property type="protein sequence ID" value="HIH93648.1"/>
    <property type="molecule type" value="Genomic_DNA"/>
</dbReference>
<dbReference type="RefSeq" id="WP_048065822.1">
    <property type="nucleotide sequence ID" value="NZ_DUJU01000074.1"/>
</dbReference>
<gene>
    <name evidence="1" type="ORF">HA338_06285</name>
</gene>
<protein>
    <submittedName>
        <fullName evidence="1">Uncharacterized protein</fullName>
    </submittedName>
</protein>
<evidence type="ECO:0000313" key="1">
    <source>
        <dbReference type="EMBL" id="HIH93648.1"/>
    </source>
</evidence>
<organism evidence="1 2">
    <name type="scientific">Methanosarcina acetivorans</name>
    <dbReference type="NCBI Taxonomy" id="2214"/>
    <lineage>
        <taxon>Archaea</taxon>
        <taxon>Methanobacteriati</taxon>
        <taxon>Methanobacteriota</taxon>
        <taxon>Stenosarchaea group</taxon>
        <taxon>Methanomicrobia</taxon>
        <taxon>Methanosarcinales</taxon>
        <taxon>Methanosarcinaceae</taxon>
        <taxon>Methanosarcina</taxon>
    </lineage>
</organism>
<reference evidence="1" key="1">
    <citation type="journal article" date="2020" name="bioRxiv">
        <title>A rank-normalized archaeal taxonomy based on genome phylogeny resolves widespread incomplete and uneven classifications.</title>
        <authorList>
            <person name="Rinke C."/>
            <person name="Chuvochina M."/>
            <person name="Mussig A.J."/>
            <person name="Chaumeil P.-A."/>
            <person name="Waite D.W."/>
            <person name="Whitman W.B."/>
            <person name="Parks D.H."/>
            <person name="Hugenholtz P."/>
        </authorList>
    </citation>
    <scope>NUCLEOTIDE SEQUENCE</scope>
    <source>
        <strain evidence="1">UBA8876</strain>
    </source>
</reference>
<dbReference type="Proteomes" id="UP000600774">
    <property type="component" value="Unassembled WGS sequence"/>
</dbReference>
<proteinExistence type="predicted"/>
<accession>A0A832W822</accession>
<sequence length="64" mass="7491">MTMEITAFDIINAYVCEDQRKLYNEIDDDKPCAARKCFETCPLWEGPCEVEFGEIEYEDFPEGE</sequence>
<comment type="caution">
    <text evidence="1">The sequence shown here is derived from an EMBL/GenBank/DDBJ whole genome shotgun (WGS) entry which is preliminary data.</text>
</comment>